<proteinExistence type="inferred from homology"/>
<dbReference type="Gene3D" id="2.60.120.40">
    <property type="match status" value="1"/>
</dbReference>
<dbReference type="AlphaFoldDB" id="A0A3B3BJE9"/>
<dbReference type="PANTHER" id="PTHR11471">
    <property type="entry name" value="TUMOR NECROSIS FACTOR FAMILY MEMBER"/>
    <property type="match status" value="1"/>
</dbReference>
<evidence type="ECO:0000256" key="1">
    <source>
        <dbReference type="ARBA" id="ARBA00004370"/>
    </source>
</evidence>
<dbReference type="STRING" id="30732.ENSOMEP00000005327"/>
<feature type="transmembrane region" description="Helical" evidence="5">
    <location>
        <begin position="40"/>
        <end position="63"/>
    </location>
</feature>
<dbReference type="InterPro" id="IPR008983">
    <property type="entry name" value="Tumour_necrosis_fac-like_dom"/>
</dbReference>
<dbReference type="Pfam" id="PF00229">
    <property type="entry name" value="TNF"/>
    <property type="match status" value="1"/>
</dbReference>
<dbReference type="GO" id="GO:0016020">
    <property type="term" value="C:membrane"/>
    <property type="evidence" value="ECO:0007669"/>
    <property type="project" value="UniProtKB-SubCell"/>
</dbReference>
<gene>
    <name evidence="7" type="ORF">FQA47_006842</name>
</gene>
<dbReference type="InterPro" id="IPR006052">
    <property type="entry name" value="TNF_dom"/>
</dbReference>
<dbReference type="SMART" id="SM00207">
    <property type="entry name" value="TNF"/>
    <property type="match status" value="1"/>
</dbReference>
<dbReference type="OrthoDB" id="6072476at2759"/>
<accession>A0A3B3BJE9</accession>
<evidence type="ECO:0000259" key="6">
    <source>
        <dbReference type="PROSITE" id="PS50049"/>
    </source>
</evidence>
<evidence type="ECO:0000256" key="2">
    <source>
        <dbReference type="ARBA" id="ARBA00008670"/>
    </source>
</evidence>
<dbReference type="PANTHER" id="PTHR11471:SF34">
    <property type="entry name" value="TUMOR NECROSIS FACTOR LIGAND SUPERFAMILY MEMBER 14"/>
    <property type="match status" value="1"/>
</dbReference>
<evidence type="ECO:0000313" key="7">
    <source>
        <dbReference type="EMBL" id="KAF6727699.1"/>
    </source>
</evidence>
<dbReference type="PaxDb" id="30732-ENSOMEP00000005327"/>
<dbReference type="GO" id="GO:0006955">
    <property type="term" value="P:immune response"/>
    <property type="evidence" value="ECO:0007669"/>
    <property type="project" value="InterPro"/>
</dbReference>
<name>A0A3B3BJE9_ORYME</name>
<reference evidence="7" key="2">
    <citation type="journal article" name="BMC Genomics">
        <title>Long-read sequencing and de novo genome assembly of marine medaka (Oryzias melastigma).</title>
        <authorList>
            <person name="Liang P."/>
            <person name="Saqib H.S.A."/>
            <person name="Ni X."/>
            <person name="Shen Y."/>
        </authorList>
    </citation>
    <scope>NUCLEOTIDE SEQUENCE</scope>
    <source>
        <strain evidence="7">Bigg-433</strain>
    </source>
</reference>
<dbReference type="Ensembl" id="ENSOMET00000007660.1">
    <property type="protein sequence ID" value="ENSOMEP00000005327.1"/>
    <property type="gene ID" value="ENSOMEG00000006319.1"/>
</dbReference>
<dbReference type="GeneTree" id="ENSGT00940000176155"/>
<keyword evidence="3" id="KW-0202">Cytokine</keyword>
<protein>
    <submittedName>
        <fullName evidence="7 8">Tumor necrosis factor ligand superfamily member 6</fullName>
    </submittedName>
</protein>
<dbReference type="GO" id="GO:0005164">
    <property type="term" value="F:tumor necrosis factor receptor binding"/>
    <property type="evidence" value="ECO:0007669"/>
    <property type="project" value="InterPro"/>
</dbReference>
<evidence type="ECO:0000256" key="5">
    <source>
        <dbReference type="SAM" id="Phobius"/>
    </source>
</evidence>
<feature type="domain" description="THD" evidence="6">
    <location>
        <begin position="95"/>
        <end position="236"/>
    </location>
</feature>
<sequence length="236" mass="26308">MIPKASAGGLPYLVDTQTTRPPIPPRISQAGQQSNFGQTVLFVLVSLALSCIVIEACFIYRLYQSEAKNEMSFSKHVGGEVEATTKMPGDIPSKPVAHLTDGQDVVHGKNILSWSENGFPLLYEMSYRKGNLIIQQEGYYFVYSKVFFLDDGTFHHYVMLHTQRLAGANITLLQARKYSPHLCSVKCKDNASARSNSYLAGVFHFFQNDSVYVNVSDSSHVIQHKSVENVFGAFML</sequence>
<dbReference type="GO" id="GO:0005125">
    <property type="term" value="F:cytokine activity"/>
    <property type="evidence" value="ECO:0007669"/>
    <property type="project" value="UniProtKB-KW"/>
</dbReference>
<keyword evidence="5" id="KW-1133">Transmembrane helix</keyword>
<dbReference type="Proteomes" id="UP000261560">
    <property type="component" value="Unplaced"/>
</dbReference>
<dbReference type="OMA" id="EACFIYG"/>
<comment type="subcellular location">
    <subcellularLocation>
        <location evidence="1">Membrane</location>
    </subcellularLocation>
</comment>
<dbReference type="Proteomes" id="UP000646548">
    <property type="component" value="Unassembled WGS sequence"/>
</dbReference>
<evidence type="ECO:0000313" key="9">
    <source>
        <dbReference type="Proteomes" id="UP000261560"/>
    </source>
</evidence>
<evidence type="ECO:0000256" key="4">
    <source>
        <dbReference type="ARBA" id="ARBA00023136"/>
    </source>
</evidence>
<reference evidence="8" key="1">
    <citation type="submission" date="2025-05" db="UniProtKB">
        <authorList>
            <consortium name="Ensembl"/>
        </authorList>
    </citation>
    <scope>IDENTIFICATION</scope>
</reference>
<keyword evidence="4 5" id="KW-0472">Membrane</keyword>
<evidence type="ECO:0000313" key="8">
    <source>
        <dbReference type="Ensembl" id="ENSOMEP00000005327.1"/>
    </source>
</evidence>
<keyword evidence="5" id="KW-0812">Transmembrane</keyword>
<comment type="similarity">
    <text evidence="2">Belongs to the tumor necrosis factor family.</text>
</comment>
<keyword evidence="9" id="KW-1185">Reference proteome</keyword>
<evidence type="ECO:0000256" key="3">
    <source>
        <dbReference type="ARBA" id="ARBA00022514"/>
    </source>
</evidence>
<dbReference type="SUPFAM" id="SSF49842">
    <property type="entry name" value="TNF-like"/>
    <property type="match status" value="1"/>
</dbReference>
<organism evidence="8 9">
    <name type="scientific">Oryzias melastigma</name>
    <name type="common">Marine medaka</name>
    <dbReference type="NCBI Taxonomy" id="30732"/>
    <lineage>
        <taxon>Eukaryota</taxon>
        <taxon>Metazoa</taxon>
        <taxon>Chordata</taxon>
        <taxon>Craniata</taxon>
        <taxon>Vertebrata</taxon>
        <taxon>Euteleostomi</taxon>
        <taxon>Actinopterygii</taxon>
        <taxon>Neopterygii</taxon>
        <taxon>Teleostei</taxon>
        <taxon>Neoteleostei</taxon>
        <taxon>Acanthomorphata</taxon>
        <taxon>Ovalentaria</taxon>
        <taxon>Atherinomorphae</taxon>
        <taxon>Beloniformes</taxon>
        <taxon>Adrianichthyidae</taxon>
        <taxon>Oryziinae</taxon>
        <taxon>Oryzias</taxon>
    </lineage>
</organism>
<dbReference type="PROSITE" id="PS50049">
    <property type="entry name" value="THD_2"/>
    <property type="match status" value="1"/>
</dbReference>
<dbReference type="EMBL" id="WKFB01000298">
    <property type="protein sequence ID" value="KAF6727699.1"/>
    <property type="molecule type" value="Genomic_DNA"/>
</dbReference>
<dbReference type="GO" id="GO:0005615">
    <property type="term" value="C:extracellular space"/>
    <property type="evidence" value="ECO:0007669"/>
    <property type="project" value="UniProtKB-KW"/>
</dbReference>